<dbReference type="RefSeq" id="WP_080050614.1">
    <property type="nucleotide sequence ID" value="NZ_CP020100.1"/>
</dbReference>
<dbReference type="PANTHER" id="PTHR30231">
    <property type="entry name" value="DNA POLYMERASE III SUBUNIT EPSILON"/>
    <property type="match status" value="1"/>
</dbReference>
<dbReference type="KEGG" id="ppha:BVH74_13735"/>
<evidence type="ECO:0000259" key="4">
    <source>
        <dbReference type="SMART" id="SM00479"/>
    </source>
</evidence>
<evidence type="ECO:0000256" key="1">
    <source>
        <dbReference type="ARBA" id="ARBA00022722"/>
    </source>
</evidence>
<dbReference type="GO" id="GO:0008408">
    <property type="term" value="F:3'-5' exonuclease activity"/>
    <property type="evidence" value="ECO:0007669"/>
    <property type="project" value="TreeGrafter"/>
</dbReference>
<dbReference type="AlphaFoldDB" id="A0A1V0B731"/>
<evidence type="ECO:0000313" key="5">
    <source>
        <dbReference type="EMBL" id="AQZ95746.1"/>
    </source>
</evidence>
<dbReference type="GO" id="GO:0006259">
    <property type="term" value="P:DNA metabolic process"/>
    <property type="evidence" value="ECO:0007669"/>
    <property type="project" value="UniProtKB-ARBA"/>
</dbReference>
<dbReference type="Pfam" id="PF00929">
    <property type="entry name" value="RNase_T"/>
    <property type="match status" value="1"/>
</dbReference>
<accession>A0A1V0B731</accession>
<name>A0A1V0B731_9GAMM</name>
<dbReference type="SUPFAM" id="SSF53098">
    <property type="entry name" value="Ribonuclease H-like"/>
    <property type="match status" value="1"/>
</dbReference>
<evidence type="ECO:0000256" key="2">
    <source>
        <dbReference type="ARBA" id="ARBA00022801"/>
    </source>
</evidence>
<protein>
    <submittedName>
        <fullName evidence="5">DNA polymerase III subunit epsilon</fullName>
    </submittedName>
</protein>
<sequence>MSPLAWFPRLRPCQLSPEQHARREALPPPQPLDDTPLSQTRLVVVDLETSGLNVQRDQILSIGAVVIEQGAIDMGSQYECTLYRANHQVTESVLIHGIAPSEIEQGMEAEDALLDFVEFAGESVFLAFHAAFDQRMLSRGLRQDLGYRLSHKFIDVAELAPMLCPEARVGRGGLDEWLDYFGLSISQRHNAAADALATAELTLILLSKARAKGINTLAQLNTCLGHWRRLRQARSASM</sequence>
<evidence type="ECO:0000313" key="6">
    <source>
        <dbReference type="Proteomes" id="UP000243488"/>
    </source>
</evidence>
<keyword evidence="1" id="KW-0540">Nuclease</keyword>
<evidence type="ECO:0000256" key="3">
    <source>
        <dbReference type="ARBA" id="ARBA00022839"/>
    </source>
</evidence>
<dbReference type="SMART" id="SM00479">
    <property type="entry name" value="EXOIII"/>
    <property type="match status" value="1"/>
</dbReference>
<dbReference type="EMBL" id="CP020100">
    <property type="protein sequence ID" value="AQZ95746.1"/>
    <property type="molecule type" value="Genomic_DNA"/>
</dbReference>
<proteinExistence type="predicted"/>
<reference evidence="5 6" key="1">
    <citation type="submission" date="2017-03" db="EMBL/GenBank/DDBJ databases">
        <title>Complete genome sequence of the novel DNRA strain Pseudomonas sp. S-6-2 isolated from Chinese polluted river sediment. Journal of Biotechnology.</title>
        <authorList>
            <person name="Li J."/>
            <person name="Xiang F."/>
            <person name="Wang L."/>
            <person name="Xi L."/>
            <person name="Liu J."/>
        </authorList>
    </citation>
    <scope>NUCLEOTIDE SEQUENCE [LARGE SCALE GENOMIC DNA]</scope>
    <source>
        <strain evidence="5 6">S-6-2</strain>
    </source>
</reference>
<keyword evidence="2" id="KW-0378">Hydrolase</keyword>
<dbReference type="GO" id="GO:0005829">
    <property type="term" value="C:cytosol"/>
    <property type="evidence" value="ECO:0007669"/>
    <property type="project" value="TreeGrafter"/>
</dbReference>
<dbReference type="STRING" id="1931241.BVH74_13735"/>
<dbReference type="InterPro" id="IPR012337">
    <property type="entry name" value="RNaseH-like_sf"/>
</dbReference>
<keyword evidence="6" id="KW-1185">Reference proteome</keyword>
<dbReference type="CDD" id="cd06127">
    <property type="entry name" value="DEDDh"/>
    <property type="match status" value="1"/>
</dbReference>
<dbReference type="PANTHER" id="PTHR30231:SF4">
    <property type="entry name" value="PROTEIN NEN2"/>
    <property type="match status" value="1"/>
</dbReference>
<organism evidence="5 6">
    <name type="scientific">Halopseudomonas phragmitis</name>
    <dbReference type="NCBI Taxonomy" id="1931241"/>
    <lineage>
        <taxon>Bacteria</taxon>
        <taxon>Pseudomonadati</taxon>
        <taxon>Pseudomonadota</taxon>
        <taxon>Gammaproteobacteria</taxon>
        <taxon>Pseudomonadales</taxon>
        <taxon>Pseudomonadaceae</taxon>
        <taxon>Halopseudomonas</taxon>
    </lineage>
</organism>
<dbReference type="Gene3D" id="3.30.420.10">
    <property type="entry name" value="Ribonuclease H-like superfamily/Ribonuclease H"/>
    <property type="match status" value="1"/>
</dbReference>
<gene>
    <name evidence="5" type="ORF">BVH74_13735</name>
</gene>
<keyword evidence="3" id="KW-0269">Exonuclease</keyword>
<dbReference type="InterPro" id="IPR013520">
    <property type="entry name" value="Ribonucl_H"/>
</dbReference>
<dbReference type="Proteomes" id="UP000243488">
    <property type="component" value="Chromosome"/>
</dbReference>
<dbReference type="GO" id="GO:0003676">
    <property type="term" value="F:nucleic acid binding"/>
    <property type="evidence" value="ECO:0007669"/>
    <property type="project" value="InterPro"/>
</dbReference>
<dbReference type="InterPro" id="IPR036397">
    <property type="entry name" value="RNaseH_sf"/>
</dbReference>
<feature type="domain" description="Exonuclease" evidence="4">
    <location>
        <begin position="41"/>
        <end position="211"/>
    </location>
</feature>